<sequence length="158" mass="18228">MKNYLFFILAILISCSPVEDPDLINVYPTEKGVPEITQGVEVKVSKEGGPIGVIIAINDKWNDLSNYDFEKNIGRFFSQDSLHRVAAKEADFYRFELDEGNYLLHIGSGKNFPHFFSLKEFTVVKGEVTILKKDFSEQEMDFSEITDYQRERGVYIPW</sequence>
<evidence type="ECO:0000313" key="2">
    <source>
        <dbReference type="Proteomes" id="UP000588604"/>
    </source>
</evidence>
<dbReference type="EMBL" id="JACIJO010000002">
    <property type="protein sequence ID" value="MBB6327119.1"/>
    <property type="molecule type" value="Genomic_DNA"/>
</dbReference>
<accession>A0A841MNM2</accession>
<keyword evidence="2" id="KW-1185">Reference proteome</keyword>
<evidence type="ECO:0000313" key="1">
    <source>
        <dbReference type="EMBL" id="MBB6327119.1"/>
    </source>
</evidence>
<dbReference type="Proteomes" id="UP000588604">
    <property type="component" value="Unassembled WGS sequence"/>
</dbReference>
<dbReference type="GO" id="GO:0003677">
    <property type="term" value="F:DNA binding"/>
    <property type="evidence" value="ECO:0007669"/>
    <property type="project" value="UniProtKB-KW"/>
</dbReference>
<dbReference type="PROSITE" id="PS51257">
    <property type="entry name" value="PROKAR_LIPOPROTEIN"/>
    <property type="match status" value="1"/>
</dbReference>
<gene>
    <name evidence="1" type="ORF">FHS59_002747</name>
</gene>
<keyword evidence="1" id="KW-0238">DNA-binding</keyword>
<protein>
    <submittedName>
        <fullName evidence="1">Antitoxin (DNA-binding transcriptional repressor) of toxin-antitoxin stability system</fullName>
    </submittedName>
</protein>
<dbReference type="AlphaFoldDB" id="A0A841MNM2"/>
<reference evidence="1 2" key="1">
    <citation type="submission" date="2020-08" db="EMBL/GenBank/DDBJ databases">
        <title>Genomic Encyclopedia of Type Strains, Phase IV (KMG-IV): sequencing the most valuable type-strain genomes for metagenomic binning, comparative biology and taxonomic classification.</title>
        <authorList>
            <person name="Goeker M."/>
        </authorList>
    </citation>
    <scope>NUCLEOTIDE SEQUENCE [LARGE SCALE GENOMIC DNA]</scope>
    <source>
        <strain evidence="1 2">DSM 102044</strain>
    </source>
</reference>
<proteinExistence type="predicted"/>
<comment type="caution">
    <text evidence="1">The sequence shown here is derived from an EMBL/GenBank/DDBJ whole genome shotgun (WGS) entry which is preliminary data.</text>
</comment>
<name>A0A841MNM2_9BACT</name>
<organism evidence="1 2">
    <name type="scientific">Algoriphagus iocasae</name>
    <dbReference type="NCBI Taxonomy" id="1836499"/>
    <lineage>
        <taxon>Bacteria</taxon>
        <taxon>Pseudomonadati</taxon>
        <taxon>Bacteroidota</taxon>
        <taxon>Cytophagia</taxon>
        <taxon>Cytophagales</taxon>
        <taxon>Cyclobacteriaceae</taxon>
        <taxon>Algoriphagus</taxon>
    </lineage>
</organism>
<dbReference type="RefSeq" id="WP_184495775.1">
    <property type="nucleotide sequence ID" value="NZ_JACIJO010000002.1"/>
</dbReference>